<proteinExistence type="predicted"/>
<dbReference type="OrthoDB" id="5147020at2759"/>
<accession>A0A2K0W3V4</accession>
<gene>
    <name evidence="1" type="ORF">FNYG_09577</name>
</gene>
<comment type="caution">
    <text evidence="1">The sequence shown here is derived from an EMBL/GenBank/DDBJ whole genome shotgun (WGS) entry which is preliminary data.</text>
</comment>
<dbReference type="Proteomes" id="UP000236664">
    <property type="component" value="Unassembled WGS sequence"/>
</dbReference>
<evidence type="ECO:0000313" key="1">
    <source>
        <dbReference type="EMBL" id="PNP76964.1"/>
    </source>
</evidence>
<evidence type="ECO:0000313" key="2">
    <source>
        <dbReference type="Proteomes" id="UP000236664"/>
    </source>
</evidence>
<dbReference type="EMBL" id="MTQA01000132">
    <property type="protein sequence ID" value="PNP76964.1"/>
    <property type="molecule type" value="Genomic_DNA"/>
</dbReference>
<reference evidence="1 2" key="1">
    <citation type="submission" date="2017-06" db="EMBL/GenBank/DDBJ databases">
        <title>Genome of Fusarium nygamai isolate CS10214.</title>
        <authorList>
            <person name="Gardiner D.M."/>
            <person name="Obanor F."/>
            <person name="Kazan K."/>
        </authorList>
    </citation>
    <scope>NUCLEOTIDE SEQUENCE [LARGE SCALE GENOMIC DNA]</scope>
    <source>
        <strain evidence="1 2">CS10214</strain>
    </source>
</reference>
<organism evidence="1 2">
    <name type="scientific">Gibberella nygamai</name>
    <name type="common">Bean root rot disease fungus</name>
    <name type="synonym">Fusarium nygamai</name>
    <dbReference type="NCBI Taxonomy" id="42673"/>
    <lineage>
        <taxon>Eukaryota</taxon>
        <taxon>Fungi</taxon>
        <taxon>Dikarya</taxon>
        <taxon>Ascomycota</taxon>
        <taxon>Pezizomycotina</taxon>
        <taxon>Sordariomycetes</taxon>
        <taxon>Hypocreomycetidae</taxon>
        <taxon>Hypocreales</taxon>
        <taxon>Nectriaceae</taxon>
        <taxon>Fusarium</taxon>
        <taxon>Fusarium fujikuroi species complex</taxon>
    </lineage>
</organism>
<name>A0A2K0W3V4_GIBNY</name>
<sequence length="59" mass="6880">MHWLSDKENGKIYRSIVIYITKASDARQLLEERYFHLASESTSTNVFERRQGPAQCSNC</sequence>
<dbReference type="AlphaFoldDB" id="A0A2K0W3V4"/>
<keyword evidence="2" id="KW-1185">Reference proteome</keyword>
<protein>
    <submittedName>
        <fullName evidence="1">Uncharacterized protein</fullName>
    </submittedName>
</protein>